<dbReference type="GO" id="GO:0004061">
    <property type="term" value="F:arylformamidase activity"/>
    <property type="evidence" value="ECO:0007669"/>
    <property type="project" value="InterPro"/>
</dbReference>
<evidence type="ECO:0000256" key="1">
    <source>
        <dbReference type="ARBA" id="ARBA00007865"/>
    </source>
</evidence>
<dbReference type="GO" id="GO:0019441">
    <property type="term" value="P:L-tryptophan catabolic process to kynurenine"/>
    <property type="evidence" value="ECO:0007669"/>
    <property type="project" value="InterPro"/>
</dbReference>
<dbReference type="Gene3D" id="3.50.30.50">
    <property type="entry name" value="Putative cyclase"/>
    <property type="match status" value="1"/>
</dbReference>
<dbReference type="AlphaFoldDB" id="A0A0D2C2Y2"/>
<organism evidence="4 5">
    <name type="scientific">Exophiala spinifera</name>
    <dbReference type="NCBI Taxonomy" id="91928"/>
    <lineage>
        <taxon>Eukaryota</taxon>
        <taxon>Fungi</taxon>
        <taxon>Dikarya</taxon>
        <taxon>Ascomycota</taxon>
        <taxon>Pezizomycotina</taxon>
        <taxon>Eurotiomycetes</taxon>
        <taxon>Chaetothyriomycetidae</taxon>
        <taxon>Chaetothyriales</taxon>
        <taxon>Herpotrichiellaceae</taxon>
        <taxon>Exophiala</taxon>
    </lineage>
</organism>
<evidence type="ECO:0000313" key="4">
    <source>
        <dbReference type="EMBL" id="KIW17964.1"/>
    </source>
</evidence>
<dbReference type="Pfam" id="PF07287">
    <property type="entry name" value="AtuA"/>
    <property type="match status" value="1"/>
</dbReference>
<dbReference type="PANTHER" id="PTHR47585">
    <property type="match status" value="1"/>
</dbReference>
<feature type="domain" description="Acyclic terpene utilisation N-terminal" evidence="2">
    <location>
        <begin position="277"/>
        <end position="717"/>
    </location>
</feature>
<reference evidence="4 5" key="1">
    <citation type="submission" date="2015-01" db="EMBL/GenBank/DDBJ databases">
        <title>The Genome Sequence of Exophiala spinifera CBS89968.</title>
        <authorList>
            <consortium name="The Broad Institute Genomics Platform"/>
            <person name="Cuomo C."/>
            <person name="de Hoog S."/>
            <person name="Gorbushina A."/>
            <person name="Stielow B."/>
            <person name="Teixiera M."/>
            <person name="Abouelleil A."/>
            <person name="Chapman S.B."/>
            <person name="Priest M."/>
            <person name="Young S.K."/>
            <person name="Wortman J."/>
            <person name="Nusbaum C."/>
            <person name="Birren B."/>
        </authorList>
    </citation>
    <scope>NUCLEOTIDE SEQUENCE [LARGE SCALE GENOMIC DNA]</scope>
    <source>
        <strain evidence="4 5">CBS 89968</strain>
    </source>
</reference>
<dbReference type="GeneID" id="27332242"/>
<comment type="similarity">
    <text evidence="1">Belongs to the Cyclase 1 superfamily.</text>
</comment>
<name>A0A0D2C2Y2_9EURO</name>
<dbReference type="Pfam" id="PF23544">
    <property type="entry name" value="AtuA_ferredoxin"/>
    <property type="match status" value="1"/>
</dbReference>
<dbReference type="Pfam" id="PF04199">
    <property type="entry name" value="Cyclase"/>
    <property type="match status" value="1"/>
</dbReference>
<dbReference type="RefSeq" id="XP_016238180.1">
    <property type="nucleotide sequence ID" value="XM_016379503.1"/>
</dbReference>
<dbReference type="Proteomes" id="UP000053328">
    <property type="component" value="Unassembled WGS sequence"/>
</dbReference>
<dbReference type="PANTHER" id="PTHR47585:SF1">
    <property type="entry name" value="DUF1446 DOMAIN-CONTAINING PROTEIN"/>
    <property type="match status" value="1"/>
</dbReference>
<gene>
    <name evidence="4" type="ORF">PV08_05159</name>
</gene>
<dbReference type="InterPro" id="IPR007325">
    <property type="entry name" value="KFase/CYL"/>
</dbReference>
<protein>
    <submittedName>
        <fullName evidence="4">Uncharacterized protein</fullName>
    </submittedName>
</protein>
<sequence>MQRPGFEQLPLRTGDPPFSAWSLYGPNDQLGTLNLLTPEVVTDAAQEIKSGVRIGLDSRIDYLARPPHNRKPLTHTVIHKAPRAVHDDELNFNSQISSQWDGLRHFGYQSLGLFYNGAKVSELSGPEATPNLGIHAWCAQGIVGRGVLLDYLHWSNSHGRAYDKLGDHRITVQTLQSIADAQGVSFRKGDILIIRTGFHAGYDSLSDEEKIGWAHQVPTKHVGVETSREMAKWLWDSQFSAVAADAPAFEAIPKRSSGINDLFLHEILLSGWGMPIDDPGYQMLRQAEQGDVDFITGDYLAEVSLAENAEAMRAGEHDGWFSTCWDGIEQSIDIIVEKRIKVVVNGGGLNPRGLAEKVQLLKEKNCRVKVAFVSGDDLFEETKNQIQSTGQLPPHHDSDNPNVIVDKRTFAVEDLDRKPLVAANAYLGARAIVAALNLGADIIICGRVSDASPVIAAAWWWYGWQATDYDRLAGALLAGHLIECSGYVTGGNFAGFDAFDLDLLVDIPFGIAEISDDGTCVITIHDTGKGIVNVDVVRCQLLYELQGAIYLNSDVTADVSNAEVQQVGKNRVRLTGVKGSPPPATTKLGIFYRDGYQCQLLLNATGYNTALKWELLQKQVKYVLEQKGLLHKFDVIDFQIVGTPETNPRTQLCSTTYCRIFAQANEAATVASLRGAWAEFVMQHFSGLHYALDFRSAAPMRYIAYYPALYPQDSLREFGHILNSDGSISQSISADHPPEYQSPGKRLNYDTEPSFVPLSTETKLVRLGVLALGRSGDKGGNINFGIFPKVSKIWPWFQGFMSRTRLRDLIGEDWRDEYFIERMEFPGIHSVHFVIYGILGRGSSSTVALDNLGKGFADYIRDKWVEVPVEIVHQISE</sequence>
<accession>A0A0D2C2Y2</accession>
<dbReference type="EMBL" id="KN847494">
    <property type="protein sequence ID" value="KIW17964.1"/>
    <property type="molecule type" value="Genomic_DNA"/>
</dbReference>
<dbReference type="VEuPathDB" id="FungiDB:PV08_05159"/>
<keyword evidence="5" id="KW-1185">Reference proteome</keyword>
<dbReference type="InterPro" id="IPR010839">
    <property type="entry name" value="AtuA_N"/>
</dbReference>
<dbReference type="InterPro" id="IPR037175">
    <property type="entry name" value="KFase_sf"/>
</dbReference>
<evidence type="ECO:0000259" key="2">
    <source>
        <dbReference type="Pfam" id="PF07287"/>
    </source>
</evidence>
<evidence type="ECO:0000313" key="5">
    <source>
        <dbReference type="Proteomes" id="UP000053328"/>
    </source>
</evidence>
<dbReference type="OrthoDB" id="4181500at2759"/>
<dbReference type="HOGENOM" id="CLU_012617_0_0_1"/>
<proteinExistence type="inferred from homology"/>
<dbReference type="InterPro" id="IPR056362">
    <property type="entry name" value="AtuA-like_ferredoxin_dom"/>
</dbReference>
<feature type="domain" description="AtuA-like ferredoxin-fold" evidence="3">
    <location>
        <begin position="766"/>
        <end position="865"/>
    </location>
</feature>
<evidence type="ECO:0000259" key="3">
    <source>
        <dbReference type="Pfam" id="PF23544"/>
    </source>
</evidence>
<dbReference type="SUPFAM" id="SSF102198">
    <property type="entry name" value="Putative cyclase"/>
    <property type="match status" value="1"/>
</dbReference>